<dbReference type="SUPFAM" id="SSF56801">
    <property type="entry name" value="Acetyl-CoA synthetase-like"/>
    <property type="match status" value="1"/>
</dbReference>
<protein>
    <submittedName>
        <fullName evidence="2">2-succinylbenzoate--CoA ligase</fullName>
        <ecNumber evidence="2">6.2.1.26</ecNumber>
    </submittedName>
</protein>
<reference evidence="2" key="1">
    <citation type="submission" date="2021-12" db="EMBL/GenBank/DDBJ databases">
        <authorList>
            <person name="Rodrigo-Torres L."/>
            <person name="Arahal R. D."/>
            <person name="Lucena T."/>
        </authorList>
    </citation>
    <scope>NUCLEOTIDE SEQUENCE</scope>
    <source>
        <strain evidence="2">CECT 8858</strain>
    </source>
</reference>
<dbReference type="EC" id="6.2.1.26" evidence="2"/>
<dbReference type="InterPro" id="IPR045851">
    <property type="entry name" value="AMP-bd_C_sf"/>
</dbReference>
<dbReference type="InterPro" id="IPR042099">
    <property type="entry name" value="ANL_N_sf"/>
</dbReference>
<dbReference type="PANTHER" id="PTHR43201">
    <property type="entry name" value="ACYL-COA SYNTHETASE"/>
    <property type="match status" value="1"/>
</dbReference>
<gene>
    <name evidence="2" type="primary">menE</name>
    <name evidence="2" type="ORF">EMA8858_01221</name>
</gene>
<keyword evidence="2" id="KW-0436">Ligase</keyword>
<keyword evidence="3" id="KW-1185">Reference proteome</keyword>
<organism evidence="2 3">
    <name type="scientific">Emticicia aquatica</name>
    <dbReference type="NCBI Taxonomy" id="1681835"/>
    <lineage>
        <taxon>Bacteria</taxon>
        <taxon>Pseudomonadati</taxon>
        <taxon>Bacteroidota</taxon>
        <taxon>Cytophagia</taxon>
        <taxon>Cytophagales</taxon>
        <taxon>Leadbetterellaceae</taxon>
        <taxon>Emticicia</taxon>
    </lineage>
</organism>
<dbReference type="Gene3D" id="3.30.300.30">
    <property type="match status" value="1"/>
</dbReference>
<sequence length="402" mass="45526">MLKFVGNYINQALLIVRKGFLFYNMVFLERDGTYINTSPENDYYKKVLMFKKVWDSGQETFEIQTSGSTGMPKKIILHRKQMLASVKMTAKAFDLQEGDTAFCCLNIDYIAGMMMLVRAFEIGMDLVVVEPASNPFLGIEKHLYLLNANRGRNFFAFVPLQIQTILESEPIFAEILNSAKAIIIGGASVNETIIEKIQKIYRPVYVTYGMTETITHIAIKRINGAAKDDFFNTLEGVDIKLNDSNCLMIKSKTTDNQWIETNDVAEIVNGSSFVLHGRIDNVINSGGVKIQLEKIEKTAETILRKLDSEKKRLNGRFFVFSLPDEKLGERLIFVLEKSISTELPSNEEAIKIDILLAFKEILPKFEVPKEVFFVEKLLETPTGKIDKIKTINAYVLPQISNG</sequence>
<evidence type="ECO:0000313" key="3">
    <source>
        <dbReference type="Proteomes" id="UP000837932"/>
    </source>
</evidence>
<dbReference type="GO" id="GO:0008756">
    <property type="term" value="F:o-succinylbenzoate-CoA ligase activity"/>
    <property type="evidence" value="ECO:0007669"/>
    <property type="project" value="UniProtKB-EC"/>
</dbReference>
<proteinExistence type="predicted"/>
<dbReference type="Pfam" id="PF00501">
    <property type="entry name" value="AMP-binding"/>
    <property type="match status" value="1"/>
</dbReference>
<dbReference type="PANTHER" id="PTHR43201:SF32">
    <property type="entry name" value="2-SUCCINYLBENZOATE--COA LIGASE, CHLOROPLASTIC_PEROXISOMAL"/>
    <property type="match status" value="1"/>
</dbReference>
<dbReference type="Gene3D" id="3.40.50.12780">
    <property type="entry name" value="N-terminal domain of ligase-like"/>
    <property type="match status" value="1"/>
</dbReference>
<dbReference type="InterPro" id="IPR000873">
    <property type="entry name" value="AMP-dep_synth/lig_dom"/>
</dbReference>
<name>A0ABM9APA5_9BACT</name>
<dbReference type="Proteomes" id="UP000837932">
    <property type="component" value="Unassembled WGS sequence"/>
</dbReference>
<evidence type="ECO:0000259" key="1">
    <source>
        <dbReference type="Pfam" id="PF00501"/>
    </source>
</evidence>
<evidence type="ECO:0000313" key="2">
    <source>
        <dbReference type="EMBL" id="CAH0995101.1"/>
    </source>
</evidence>
<dbReference type="EMBL" id="CAKLPY010000001">
    <property type="protein sequence ID" value="CAH0995101.1"/>
    <property type="molecule type" value="Genomic_DNA"/>
</dbReference>
<comment type="caution">
    <text evidence="2">The sequence shown here is derived from an EMBL/GenBank/DDBJ whole genome shotgun (WGS) entry which is preliminary data.</text>
</comment>
<accession>A0ABM9APA5</accession>
<feature type="domain" description="AMP-dependent synthetase/ligase" evidence="1">
    <location>
        <begin position="65"/>
        <end position="221"/>
    </location>
</feature>